<dbReference type="Proteomes" id="UP000055048">
    <property type="component" value="Unassembled WGS sequence"/>
</dbReference>
<proteinExistence type="predicted"/>
<dbReference type="AlphaFoldDB" id="A0A0V0TSN5"/>
<comment type="caution">
    <text evidence="1">The sequence shown here is derived from an EMBL/GenBank/DDBJ whole genome shotgun (WGS) entry which is preliminary data.</text>
</comment>
<evidence type="ECO:0000313" key="2">
    <source>
        <dbReference type="Proteomes" id="UP000055048"/>
    </source>
</evidence>
<accession>A0A0V0TSN5</accession>
<keyword evidence="2" id="KW-1185">Reference proteome</keyword>
<evidence type="ECO:0000313" key="1">
    <source>
        <dbReference type="EMBL" id="KRX41996.1"/>
    </source>
</evidence>
<gene>
    <name evidence="1" type="ORF">T05_11353</name>
</gene>
<name>A0A0V0TSN5_9BILA</name>
<dbReference type="EMBL" id="JYDJ01000155">
    <property type="protein sequence ID" value="KRX41996.1"/>
    <property type="molecule type" value="Genomic_DNA"/>
</dbReference>
<reference evidence="1 2" key="1">
    <citation type="submission" date="2015-01" db="EMBL/GenBank/DDBJ databases">
        <title>Evolution of Trichinella species and genotypes.</title>
        <authorList>
            <person name="Korhonen P.K."/>
            <person name="Edoardo P."/>
            <person name="Giuseppe L.R."/>
            <person name="Gasser R.B."/>
        </authorList>
    </citation>
    <scope>NUCLEOTIDE SEQUENCE [LARGE SCALE GENOMIC DNA]</scope>
    <source>
        <strain evidence="1">ISS417</strain>
    </source>
</reference>
<protein>
    <submittedName>
        <fullName evidence="1">Uncharacterized protein</fullName>
    </submittedName>
</protein>
<organism evidence="1 2">
    <name type="scientific">Trichinella murrelli</name>
    <dbReference type="NCBI Taxonomy" id="144512"/>
    <lineage>
        <taxon>Eukaryota</taxon>
        <taxon>Metazoa</taxon>
        <taxon>Ecdysozoa</taxon>
        <taxon>Nematoda</taxon>
        <taxon>Enoplea</taxon>
        <taxon>Dorylaimia</taxon>
        <taxon>Trichinellida</taxon>
        <taxon>Trichinellidae</taxon>
        <taxon>Trichinella</taxon>
    </lineage>
</organism>
<sequence length="87" mass="10039">MLTISRQQTSHCHGLSSHGIRLSSYIHEANSHFIKILFVEESECYIWKRKSEEIFHSRHVHIINMRIGNAVNCRGTPAGLGRHAWCN</sequence>